<name>A0ABV7VB97_9PROT</name>
<dbReference type="Proteomes" id="UP001595711">
    <property type="component" value="Unassembled WGS sequence"/>
</dbReference>
<dbReference type="InterPro" id="IPR050399">
    <property type="entry name" value="HPr"/>
</dbReference>
<keyword evidence="3" id="KW-0963">Cytoplasm</keyword>
<comment type="subcellular location">
    <subcellularLocation>
        <location evidence="1">Cytoplasm</location>
    </subcellularLocation>
</comment>
<organism evidence="6 7">
    <name type="scientific">Ferrovibrio xuzhouensis</name>
    <dbReference type="NCBI Taxonomy" id="1576914"/>
    <lineage>
        <taxon>Bacteria</taxon>
        <taxon>Pseudomonadati</taxon>
        <taxon>Pseudomonadota</taxon>
        <taxon>Alphaproteobacteria</taxon>
        <taxon>Rhodospirillales</taxon>
        <taxon>Rhodospirillaceae</taxon>
        <taxon>Ferrovibrio</taxon>
    </lineage>
</organism>
<dbReference type="CDD" id="cd00367">
    <property type="entry name" value="PTS-HPr_like"/>
    <property type="match status" value="1"/>
</dbReference>
<dbReference type="NCBIfam" id="TIGR01003">
    <property type="entry name" value="PTS_HPr_family"/>
    <property type="match status" value="1"/>
</dbReference>
<evidence type="ECO:0000313" key="7">
    <source>
        <dbReference type="Proteomes" id="UP001595711"/>
    </source>
</evidence>
<proteinExistence type="inferred from homology"/>
<evidence type="ECO:0000259" key="5">
    <source>
        <dbReference type="PROSITE" id="PS51350"/>
    </source>
</evidence>
<dbReference type="RefSeq" id="WP_379722106.1">
    <property type="nucleotide sequence ID" value="NZ_JBHRYJ010000001.1"/>
</dbReference>
<keyword evidence="7" id="KW-1185">Reference proteome</keyword>
<protein>
    <submittedName>
        <fullName evidence="6">HPr family phosphocarrier protein</fullName>
    </submittedName>
</protein>
<evidence type="ECO:0000256" key="4">
    <source>
        <dbReference type="ARBA" id="ARBA00022683"/>
    </source>
</evidence>
<reference evidence="7" key="1">
    <citation type="journal article" date="2019" name="Int. J. Syst. Evol. Microbiol.">
        <title>The Global Catalogue of Microorganisms (GCM) 10K type strain sequencing project: providing services to taxonomists for standard genome sequencing and annotation.</title>
        <authorList>
            <consortium name="The Broad Institute Genomics Platform"/>
            <consortium name="The Broad Institute Genome Sequencing Center for Infectious Disease"/>
            <person name="Wu L."/>
            <person name="Ma J."/>
        </authorList>
    </citation>
    <scope>NUCLEOTIDE SEQUENCE [LARGE SCALE GENOMIC DNA]</scope>
    <source>
        <strain evidence="7">KCTC 42182</strain>
    </source>
</reference>
<dbReference type="InterPro" id="IPR035895">
    <property type="entry name" value="HPr-like_sf"/>
</dbReference>
<dbReference type="InterPro" id="IPR001020">
    <property type="entry name" value="PTS_HPr_His_P_site"/>
</dbReference>
<evidence type="ECO:0000256" key="2">
    <source>
        <dbReference type="ARBA" id="ARBA00010736"/>
    </source>
</evidence>
<gene>
    <name evidence="6" type="ORF">ACFOOQ_04130</name>
</gene>
<comment type="caution">
    <text evidence="6">The sequence shown here is derived from an EMBL/GenBank/DDBJ whole genome shotgun (WGS) entry which is preliminary data.</text>
</comment>
<keyword evidence="4" id="KW-0598">Phosphotransferase system</keyword>
<dbReference type="PRINTS" id="PR00107">
    <property type="entry name" value="PHOSPHOCPHPR"/>
</dbReference>
<evidence type="ECO:0000256" key="3">
    <source>
        <dbReference type="ARBA" id="ARBA00022490"/>
    </source>
</evidence>
<sequence>MDTASGTPAASSAPLVRSVTIINQRGLHARAAAKFVQVVARFPQARIQVSKDGQTVNGESIMGLMMLAGTQGSSIEIAASGPQAEAAMAALEELVANKFGEGE</sequence>
<dbReference type="Gene3D" id="3.30.1340.10">
    <property type="entry name" value="HPr-like"/>
    <property type="match status" value="1"/>
</dbReference>
<evidence type="ECO:0000256" key="1">
    <source>
        <dbReference type="ARBA" id="ARBA00004496"/>
    </source>
</evidence>
<dbReference type="PROSITE" id="PS00369">
    <property type="entry name" value="PTS_HPR_HIS"/>
    <property type="match status" value="1"/>
</dbReference>
<feature type="domain" description="HPr" evidence="5">
    <location>
        <begin position="14"/>
        <end position="102"/>
    </location>
</feature>
<accession>A0ABV7VB97</accession>
<dbReference type="SUPFAM" id="SSF55594">
    <property type="entry name" value="HPr-like"/>
    <property type="match status" value="1"/>
</dbReference>
<comment type="similarity">
    <text evidence="2">Belongs to the HPr family.</text>
</comment>
<dbReference type="InterPro" id="IPR000032">
    <property type="entry name" value="HPr-like"/>
</dbReference>
<dbReference type="PANTHER" id="PTHR33705">
    <property type="entry name" value="PHOSPHOCARRIER PROTEIN HPR"/>
    <property type="match status" value="1"/>
</dbReference>
<dbReference type="PROSITE" id="PS51350">
    <property type="entry name" value="PTS_HPR_DOM"/>
    <property type="match status" value="1"/>
</dbReference>
<evidence type="ECO:0000313" key="6">
    <source>
        <dbReference type="EMBL" id="MFC3674718.1"/>
    </source>
</evidence>
<dbReference type="PANTHER" id="PTHR33705:SF2">
    <property type="entry name" value="PHOSPHOCARRIER PROTEIN NPR"/>
    <property type="match status" value="1"/>
</dbReference>
<dbReference type="Pfam" id="PF00381">
    <property type="entry name" value="PTS-HPr"/>
    <property type="match status" value="1"/>
</dbReference>
<dbReference type="EMBL" id="JBHRYJ010000001">
    <property type="protein sequence ID" value="MFC3674718.1"/>
    <property type="molecule type" value="Genomic_DNA"/>
</dbReference>